<evidence type="ECO:0000256" key="10">
    <source>
        <dbReference type="ARBA" id="ARBA00022692"/>
    </source>
</evidence>
<dbReference type="InterPro" id="IPR011009">
    <property type="entry name" value="Kinase-like_dom_sf"/>
</dbReference>
<dbReference type="Pfam" id="PF00069">
    <property type="entry name" value="Pkinase"/>
    <property type="match status" value="1"/>
</dbReference>
<dbReference type="OrthoDB" id="1896041at2759"/>
<dbReference type="PANTHER" id="PTHR27000">
    <property type="entry name" value="LEUCINE-RICH REPEAT RECEPTOR-LIKE PROTEIN KINASE FAMILY PROTEIN-RELATED"/>
    <property type="match status" value="1"/>
</dbReference>
<evidence type="ECO:0000259" key="24">
    <source>
        <dbReference type="PROSITE" id="PS50011"/>
    </source>
</evidence>
<evidence type="ECO:0000256" key="17">
    <source>
        <dbReference type="ARBA" id="ARBA00023136"/>
    </source>
</evidence>
<feature type="domain" description="Protein kinase" evidence="24">
    <location>
        <begin position="915"/>
        <end position="1195"/>
    </location>
</feature>
<sequence>MMHEALKPTGNTRADQRLHNYNRGFCAHIFAFICFWVVLPFSAESLSPDGLALLQVKAAITADPLNLLSDWDAEAGDPCSWTGVRCDSYTSRVVSLNLTGEPFCASEGVPSTCADGYCGAFQTCPSYVWQTPDFPCSSDGLFSPQLATMAVCLRNGDVSKSISAYDPEDRVPCRLSGSLSSAIGNLTALEILAVPFNELTGNLPKEIGNLKSLQVLELRGNSFSGRIPAEIGRILGLKVLNLAFNSFEDEIPSELSNCRYLREFNLAGNMLSGKIPTFFGNFTDLQTLKLSYNQLDGTIPEDIAVSCSELEHLHLEGNFLFGTIPSSLGNCTGLRSLMVSSNFLSAPIPPELGKLSMLQVLDVSRNSLAGDIPSELGNCTQLSLIVLTNLLDVETCINRTMVDPVDGYTSKDKGEFNYFSGALPASLTSLPLLKILWAPRAGFLAGFPSQWGTCENLEVLNLGQNSLSGNIPYGLTKCRKLIYLDLSSNSLEGSIPQNLPVSCMVFFNLRGNLLSGAVEPTLTSSCTTAELLSVYLYSDTLYMSSTTQNPVDTIFSYFASLYHGSVVSSLPRGLVLQDLLVVHDLGQNNLTGLVPAPMIGTSITNARVSYVFSLSGNQFHGPIPAYLFNACENVQEFALCLGRNFLVGVLPMQSMVKCKSLRHFEAMGNELSGSISPAIQGIKDLAFLDLGTNALGGNLPYEIGRLQNLEYLLLGNNRFVGNIPPTIGNLTRLVVLDLSQNKFTGEIPKELGNIHSLQYLLLNNNSLSGKIPEGLENVTSFEGLDVAYNNLSGSIPRSRGTEYSCNQSNFVGNPHLEPCTASAPAPSSDGVHVPHPFAMSPSNTISRSKNQSKLWIIVVVAIGSVSVFIILLLLLCLCIKHWCTGPPAGKKEVVLFVNTGIHLTYDSIVRATGNFSVDNLIGNGGFGATYRAEPVPGYVLAVKKLYIGKLQGLQQFIAEIRTLGSIRHPHLVTLWGYYAHESEMFLIYNYLPGGNLESLLHSGEKGRIPWKVRHKIALNVAQALDYLHTGCHPKVLHRDIKPSNILLDTSLDAYLSDFGLARLLGASETHATTDVAGTFGYVAPEYALTGRVSEKSDVYSYGVVLLELLSGKKALDPSFSGHGDGFNIVAWANHLYKKGQYEAVFDPGLWEKGPQSELVDTLKVAIECTGDQLPERPTMKRVVDSLKVCRLTTTF</sequence>
<dbReference type="GO" id="GO:0005524">
    <property type="term" value="F:ATP binding"/>
    <property type="evidence" value="ECO:0007669"/>
    <property type="project" value="UniProtKB-UniRule"/>
</dbReference>
<dbReference type="OMA" id="EWSMLHK"/>
<proteinExistence type="inferred from homology"/>
<keyword evidence="9" id="KW-0808">Transferase</keyword>
<dbReference type="GO" id="GO:0009945">
    <property type="term" value="P:radial axis specification"/>
    <property type="evidence" value="ECO:0007669"/>
    <property type="project" value="UniProtKB-ARBA"/>
</dbReference>
<evidence type="ECO:0000256" key="11">
    <source>
        <dbReference type="ARBA" id="ARBA00022729"/>
    </source>
</evidence>
<evidence type="ECO:0000256" key="16">
    <source>
        <dbReference type="ARBA" id="ARBA00022989"/>
    </source>
</evidence>
<dbReference type="InterPro" id="IPR032675">
    <property type="entry name" value="LRR_dom_sf"/>
</dbReference>
<dbReference type="EC" id="2.7.11.1" evidence="3"/>
<accession>A0A8T2R9R3</accession>
<keyword evidence="16 23" id="KW-1133">Transmembrane helix</keyword>
<protein>
    <recommendedName>
        <fullName evidence="3">non-specific serine/threonine protein kinase</fullName>
        <ecNumber evidence="3">2.7.11.1</ecNumber>
    </recommendedName>
</protein>
<evidence type="ECO:0000256" key="15">
    <source>
        <dbReference type="ARBA" id="ARBA00022840"/>
    </source>
</evidence>
<dbReference type="InterPro" id="IPR003591">
    <property type="entry name" value="Leu-rich_rpt_typical-subtyp"/>
</dbReference>
<comment type="catalytic activity">
    <reaction evidence="20">
        <text>L-threonyl-[protein] + ATP = O-phospho-L-threonyl-[protein] + ADP + H(+)</text>
        <dbReference type="Rhea" id="RHEA:46608"/>
        <dbReference type="Rhea" id="RHEA-COMP:11060"/>
        <dbReference type="Rhea" id="RHEA-COMP:11605"/>
        <dbReference type="ChEBI" id="CHEBI:15378"/>
        <dbReference type="ChEBI" id="CHEBI:30013"/>
        <dbReference type="ChEBI" id="CHEBI:30616"/>
        <dbReference type="ChEBI" id="CHEBI:61977"/>
        <dbReference type="ChEBI" id="CHEBI:456216"/>
        <dbReference type="EC" id="2.7.11.1"/>
    </reaction>
</comment>
<dbReference type="GO" id="GO:0004674">
    <property type="term" value="F:protein serine/threonine kinase activity"/>
    <property type="evidence" value="ECO:0007669"/>
    <property type="project" value="UniProtKB-KW"/>
</dbReference>
<evidence type="ECO:0000256" key="3">
    <source>
        <dbReference type="ARBA" id="ARBA00012513"/>
    </source>
</evidence>
<dbReference type="InterPro" id="IPR001611">
    <property type="entry name" value="Leu-rich_rpt"/>
</dbReference>
<dbReference type="InterPro" id="IPR055414">
    <property type="entry name" value="LRR_R13L4/SHOC2-like"/>
</dbReference>
<keyword evidence="15 22" id="KW-0067">ATP-binding</keyword>
<evidence type="ECO:0000256" key="14">
    <source>
        <dbReference type="ARBA" id="ARBA00022777"/>
    </source>
</evidence>
<evidence type="ECO:0000256" key="7">
    <source>
        <dbReference type="ARBA" id="ARBA00022553"/>
    </source>
</evidence>
<dbReference type="Pfam" id="PF08263">
    <property type="entry name" value="LRRNT_2"/>
    <property type="match status" value="1"/>
</dbReference>
<dbReference type="FunFam" id="3.30.200.20:FF:000260">
    <property type="entry name" value="LRR receptor-like serine/threonine-protein kinase RPK2"/>
    <property type="match status" value="1"/>
</dbReference>
<dbReference type="GO" id="GO:0009414">
    <property type="term" value="P:response to water deprivation"/>
    <property type="evidence" value="ECO:0007669"/>
    <property type="project" value="UniProtKB-ARBA"/>
</dbReference>
<evidence type="ECO:0000256" key="1">
    <source>
        <dbReference type="ARBA" id="ARBA00004251"/>
    </source>
</evidence>
<dbReference type="Proteomes" id="UP000825935">
    <property type="component" value="Chromosome 28"/>
</dbReference>
<keyword evidence="7" id="KW-0597">Phosphoprotein</keyword>
<dbReference type="InterPro" id="IPR017441">
    <property type="entry name" value="Protein_kinase_ATP_BS"/>
</dbReference>
<dbReference type="InterPro" id="IPR008271">
    <property type="entry name" value="Ser/Thr_kinase_AS"/>
</dbReference>
<keyword evidence="4" id="KW-0217">Developmental protein</keyword>
<keyword evidence="6" id="KW-0723">Serine/threonine-protein kinase</keyword>
<evidence type="ECO:0000256" key="13">
    <source>
        <dbReference type="ARBA" id="ARBA00022741"/>
    </source>
</evidence>
<gene>
    <name evidence="25" type="ORF">KP509_28G014700</name>
</gene>
<keyword evidence="8" id="KW-0433">Leucine-rich repeat</keyword>
<reference evidence="25" key="1">
    <citation type="submission" date="2021-08" db="EMBL/GenBank/DDBJ databases">
        <title>WGS assembly of Ceratopteris richardii.</title>
        <authorList>
            <person name="Marchant D.B."/>
            <person name="Chen G."/>
            <person name="Jenkins J."/>
            <person name="Shu S."/>
            <person name="Leebens-Mack J."/>
            <person name="Grimwood J."/>
            <person name="Schmutz J."/>
            <person name="Soltis P."/>
            <person name="Soltis D."/>
            <person name="Chen Z.-H."/>
        </authorList>
    </citation>
    <scope>NUCLEOTIDE SEQUENCE</scope>
    <source>
        <strain evidence="25">Whitten #5841</strain>
        <tissue evidence="25">Leaf</tissue>
    </source>
</reference>
<dbReference type="PROSITE" id="PS00108">
    <property type="entry name" value="PROTEIN_KINASE_ST"/>
    <property type="match status" value="1"/>
</dbReference>
<dbReference type="Gene3D" id="1.10.510.10">
    <property type="entry name" value="Transferase(Phosphotransferase) domain 1"/>
    <property type="match status" value="1"/>
</dbReference>
<dbReference type="PANTHER" id="PTHR27000:SF584">
    <property type="entry name" value="LRR RECEPTOR-LIKE SERINE_THREONINE-PROTEIN KINASE RPK2"/>
    <property type="match status" value="1"/>
</dbReference>
<comment type="catalytic activity">
    <reaction evidence="21">
        <text>L-seryl-[protein] + ATP = O-phospho-L-seryl-[protein] + ADP + H(+)</text>
        <dbReference type="Rhea" id="RHEA:17989"/>
        <dbReference type="Rhea" id="RHEA-COMP:9863"/>
        <dbReference type="Rhea" id="RHEA-COMP:11604"/>
        <dbReference type="ChEBI" id="CHEBI:15378"/>
        <dbReference type="ChEBI" id="CHEBI:29999"/>
        <dbReference type="ChEBI" id="CHEBI:30616"/>
        <dbReference type="ChEBI" id="CHEBI:83421"/>
        <dbReference type="ChEBI" id="CHEBI:456216"/>
        <dbReference type="EC" id="2.7.11.1"/>
    </reaction>
</comment>
<evidence type="ECO:0000313" key="26">
    <source>
        <dbReference type="Proteomes" id="UP000825935"/>
    </source>
</evidence>
<keyword evidence="17 23" id="KW-0472">Membrane</keyword>
<feature type="transmembrane region" description="Helical" evidence="23">
    <location>
        <begin position="854"/>
        <end position="877"/>
    </location>
</feature>
<dbReference type="Gene3D" id="3.30.200.20">
    <property type="entry name" value="Phosphorylase Kinase, domain 1"/>
    <property type="match status" value="1"/>
</dbReference>
<dbReference type="SMART" id="SM00220">
    <property type="entry name" value="S_TKc"/>
    <property type="match status" value="1"/>
</dbReference>
<evidence type="ECO:0000256" key="5">
    <source>
        <dbReference type="ARBA" id="ARBA00022475"/>
    </source>
</evidence>
<dbReference type="InterPro" id="IPR000719">
    <property type="entry name" value="Prot_kinase_dom"/>
</dbReference>
<keyword evidence="10 23" id="KW-0812">Transmembrane</keyword>
<evidence type="ECO:0000256" key="9">
    <source>
        <dbReference type="ARBA" id="ARBA00022679"/>
    </source>
</evidence>
<dbReference type="PROSITE" id="PS50011">
    <property type="entry name" value="PROTEIN_KINASE_DOM"/>
    <property type="match status" value="1"/>
</dbReference>
<keyword evidence="5" id="KW-1003">Cell membrane</keyword>
<dbReference type="FunFam" id="3.80.10.10:FF:000095">
    <property type="entry name" value="LRR receptor-like serine/threonine-protein kinase GSO1"/>
    <property type="match status" value="2"/>
</dbReference>
<dbReference type="GO" id="GO:0005886">
    <property type="term" value="C:plasma membrane"/>
    <property type="evidence" value="ECO:0007669"/>
    <property type="project" value="UniProtKB-SubCell"/>
</dbReference>
<dbReference type="Gene3D" id="3.80.10.10">
    <property type="entry name" value="Ribonuclease Inhibitor"/>
    <property type="match status" value="4"/>
</dbReference>
<keyword evidence="11" id="KW-0732">Signal</keyword>
<keyword evidence="26" id="KW-1185">Reference proteome</keyword>
<evidence type="ECO:0000256" key="20">
    <source>
        <dbReference type="ARBA" id="ARBA00047899"/>
    </source>
</evidence>
<dbReference type="Pfam" id="PF00560">
    <property type="entry name" value="LRR_1"/>
    <property type="match status" value="8"/>
</dbReference>
<evidence type="ECO:0000256" key="21">
    <source>
        <dbReference type="ARBA" id="ARBA00048679"/>
    </source>
</evidence>
<dbReference type="SMART" id="SM00369">
    <property type="entry name" value="LRR_TYP"/>
    <property type="match status" value="6"/>
</dbReference>
<evidence type="ECO:0000256" key="8">
    <source>
        <dbReference type="ARBA" id="ARBA00022614"/>
    </source>
</evidence>
<evidence type="ECO:0000256" key="18">
    <source>
        <dbReference type="ARBA" id="ARBA00023170"/>
    </source>
</evidence>
<dbReference type="Pfam" id="PF23598">
    <property type="entry name" value="LRR_14"/>
    <property type="match status" value="1"/>
</dbReference>
<dbReference type="InterPro" id="IPR013210">
    <property type="entry name" value="LRR_N_plant-typ"/>
</dbReference>
<dbReference type="PROSITE" id="PS00107">
    <property type="entry name" value="PROTEIN_KINASE_ATP"/>
    <property type="match status" value="1"/>
</dbReference>
<evidence type="ECO:0000256" key="23">
    <source>
        <dbReference type="SAM" id="Phobius"/>
    </source>
</evidence>
<comment type="caution">
    <text evidence="25">The sequence shown here is derived from an EMBL/GenBank/DDBJ whole genome shotgun (WGS) entry which is preliminary data.</text>
</comment>
<dbReference type="SUPFAM" id="SSF52047">
    <property type="entry name" value="RNI-like"/>
    <property type="match status" value="1"/>
</dbReference>
<dbReference type="GO" id="GO:0009409">
    <property type="term" value="P:response to cold"/>
    <property type="evidence" value="ECO:0007669"/>
    <property type="project" value="UniProtKB-ARBA"/>
</dbReference>
<evidence type="ECO:0000256" key="22">
    <source>
        <dbReference type="PROSITE-ProRule" id="PRU10141"/>
    </source>
</evidence>
<comment type="similarity">
    <text evidence="2">Belongs to the protein kinase superfamily. Ser/Thr protein kinase family.</text>
</comment>
<comment type="subcellular location">
    <subcellularLocation>
        <location evidence="1">Cell membrane</location>
        <topology evidence="1">Single-pass type I membrane protein</topology>
    </subcellularLocation>
</comment>
<evidence type="ECO:0000313" key="25">
    <source>
        <dbReference type="EMBL" id="KAH7293162.1"/>
    </source>
</evidence>
<evidence type="ECO:0000256" key="12">
    <source>
        <dbReference type="ARBA" id="ARBA00022737"/>
    </source>
</evidence>
<keyword evidence="19" id="KW-0325">Glycoprotein</keyword>
<keyword evidence="13 22" id="KW-0547">Nucleotide-binding</keyword>
<dbReference type="FunFam" id="3.80.10.10:FF:000041">
    <property type="entry name" value="LRR receptor-like serine/threonine-protein kinase ERECTA"/>
    <property type="match status" value="1"/>
</dbReference>
<organism evidence="25 26">
    <name type="scientific">Ceratopteris richardii</name>
    <name type="common">Triangle waterfern</name>
    <dbReference type="NCBI Taxonomy" id="49495"/>
    <lineage>
        <taxon>Eukaryota</taxon>
        <taxon>Viridiplantae</taxon>
        <taxon>Streptophyta</taxon>
        <taxon>Embryophyta</taxon>
        <taxon>Tracheophyta</taxon>
        <taxon>Polypodiopsida</taxon>
        <taxon>Polypodiidae</taxon>
        <taxon>Polypodiales</taxon>
        <taxon>Pteridineae</taxon>
        <taxon>Pteridaceae</taxon>
        <taxon>Parkerioideae</taxon>
        <taxon>Ceratopteris</taxon>
    </lineage>
</organism>
<evidence type="ECO:0000256" key="2">
    <source>
        <dbReference type="ARBA" id="ARBA00008684"/>
    </source>
</evidence>
<dbReference type="AlphaFoldDB" id="A0A8T2R9R3"/>
<name>A0A8T2R9R3_CERRI</name>
<dbReference type="SUPFAM" id="SSF56112">
    <property type="entry name" value="Protein kinase-like (PK-like)"/>
    <property type="match status" value="1"/>
</dbReference>
<evidence type="ECO:0000256" key="19">
    <source>
        <dbReference type="ARBA" id="ARBA00023180"/>
    </source>
</evidence>
<dbReference type="SUPFAM" id="SSF52058">
    <property type="entry name" value="L domain-like"/>
    <property type="match status" value="1"/>
</dbReference>
<evidence type="ECO:0000256" key="6">
    <source>
        <dbReference type="ARBA" id="ARBA00022527"/>
    </source>
</evidence>
<feature type="binding site" evidence="22">
    <location>
        <position position="949"/>
    </location>
    <ligand>
        <name>ATP</name>
        <dbReference type="ChEBI" id="CHEBI:30616"/>
    </ligand>
</feature>
<keyword evidence="14" id="KW-0418">Kinase</keyword>
<evidence type="ECO:0000256" key="4">
    <source>
        <dbReference type="ARBA" id="ARBA00022473"/>
    </source>
</evidence>
<feature type="transmembrane region" description="Helical" evidence="23">
    <location>
        <begin position="21"/>
        <end position="39"/>
    </location>
</feature>
<dbReference type="FunFam" id="1.10.510.10:FF:000192">
    <property type="entry name" value="LRR receptor-like serine/threonine-protein kinase RPK2"/>
    <property type="match status" value="1"/>
</dbReference>
<keyword evidence="18" id="KW-0675">Receptor</keyword>
<dbReference type="EMBL" id="CM035433">
    <property type="protein sequence ID" value="KAH7293162.1"/>
    <property type="molecule type" value="Genomic_DNA"/>
</dbReference>
<keyword evidence="12" id="KW-0677">Repeat</keyword>